<organism evidence="4">
    <name type="scientific">Brassica napus</name>
    <name type="common">Rape</name>
    <dbReference type="NCBI Taxonomy" id="3708"/>
    <lineage>
        <taxon>Eukaryota</taxon>
        <taxon>Viridiplantae</taxon>
        <taxon>Streptophyta</taxon>
        <taxon>Embryophyta</taxon>
        <taxon>Tracheophyta</taxon>
        <taxon>Spermatophyta</taxon>
        <taxon>Magnoliopsida</taxon>
        <taxon>eudicotyledons</taxon>
        <taxon>Gunneridae</taxon>
        <taxon>Pentapetalae</taxon>
        <taxon>rosids</taxon>
        <taxon>malvids</taxon>
        <taxon>Brassicales</taxon>
        <taxon>Brassicaceae</taxon>
        <taxon>Brassiceae</taxon>
        <taxon>Brassica</taxon>
    </lineage>
</organism>
<accession>A0A816W052</accession>
<name>A0A816W052_BRANA</name>
<dbReference type="FunFam" id="1.25.40.10:FF:001181">
    <property type="entry name" value="PPR containing plant-like protein"/>
    <property type="match status" value="1"/>
</dbReference>
<dbReference type="SUPFAM" id="SSF48452">
    <property type="entry name" value="TPR-like"/>
    <property type="match status" value="1"/>
</dbReference>
<dbReference type="PANTHER" id="PTHR47926:SF433">
    <property type="entry name" value="PENTATRICOPEPTIDE REPEAT-CONTAINING PROTEIN"/>
    <property type="match status" value="1"/>
</dbReference>
<feature type="repeat" description="PPR" evidence="3">
    <location>
        <begin position="348"/>
        <end position="382"/>
    </location>
</feature>
<evidence type="ECO:0000313" key="4">
    <source>
        <dbReference type="EMBL" id="CAF2128974.1"/>
    </source>
</evidence>
<feature type="repeat" description="PPR" evidence="3">
    <location>
        <begin position="215"/>
        <end position="249"/>
    </location>
</feature>
<dbReference type="GO" id="GO:0009451">
    <property type="term" value="P:RNA modification"/>
    <property type="evidence" value="ECO:0007669"/>
    <property type="project" value="InterPro"/>
</dbReference>
<feature type="repeat" description="PPR" evidence="3">
    <location>
        <begin position="81"/>
        <end position="115"/>
    </location>
</feature>
<feature type="repeat" description="PPR" evidence="3">
    <location>
        <begin position="50"/>
        <end position="80"/>
    </location>
</feature>
<dbReference type="GO" id="GO:0003723">
    <property type="term" value="F:RNA binding"/>
    <property type="evidence" value="ECO:0007669"/>
    <property type="project" value="InterPro"/>
</dbReference>
<dbReference type="PANTHER" id="PTHR47926">
    <property type="entry name" value="PENTATRICOPEPTIDE REPEAT-CONTAINING PROTEIN"/>
    <property type="match status" value="1"/>
</dbReference>
<protein>
    <submittedName>
        <fullName evidence="4">(rape) hypothetical protein</fullName>
    </submittedName>
</protein>
<dbReference type="Pfam" id="PF13041">
    <property type="entry name" value="PPR_2"/>
    <property type="match status" value="2"/>
</dbReference>
<feature type="repeat" description="PPR" evidence="3">
    <location>
        <begin position="424"/>
        <end position="454"/>
    </location>
</feature>
<dbReference type="KEGG" id="bna:106439754"/>
<dbReference type="NCBIfam" id="TIGR00756">
    <property type="entry name" value="PPR"/>
    <property type="match status" value="7"/>
</dbReference>
<evidence type="ECO:0000256" key="1">
    <source>
        <dbReference type="ARBA" id="ARBA00006643"/>
    </source>
</evidence>
<dbReference type="Pfam" id="PF01535">
    <property type="entry name" value="PPR"/>
    <property type="match status" value="9"/>
</dbReference>
<reference evidence="4" key="1">
    <citation type="submission" date="2021-01" db="EMBL/GenBank/DDBJ databases">
        <authorList>
            <consortium name="Genoscope - CEA"/>
            <person name="William W."/>
        </authorList>
    </citation>
    <scope>NUCLEOTIDE SEQUENCE</scope>
</reference>
<dbReference type="SUPFAM" id="SSF81901">
    <property type="entry name" value="HCP-like"/>
    <property type="match status" value="1"/>
</dbReference>
<dbReference type="Pfam" id="PF20431">
    <property type="entry name" value="E_motif"/>
    <property type="match status" value="1"/>
</dbReference>
<gene>
    <name evidence="4" type="ORF">DARMORV10_A03P44990.1</name>
</gene>
<dbReference type="FunFam" id="1.25.40.10:FF:000073">
    <property type="entry name" value="Pentatricopeptide repeat-containing protein chloroplastic"/>
    <property type="match status" value="1"/>
</dbReference>
<dbReference type="InterPro" id="IPR011990">
    <property type="entry name" value="TPR-like_helical_dom_sf"/>
</dbReference>
<feature type="repeat" description="PPR" evidence="3">
    <location>
        <begin position="595"/>
        <end position="629"/>
    </location>
</feature>
<dbReference type="FunFam" id="1.25.40.10:FF:000442">
    <property type="entry name" value="Pentatricopeptide repeat-containing protein At3g49710"/>
    <property type="match status" value="1"/>
</dbReference>
<feature type="repeat" description="PPR" evidence="3">
    <location>
        <begin position="455"/>
        <end position="490"/>
    </location>
</feature>
<dbReference type="FunFam" id="1.25.40.10:FF:000366">
    <property type="entry name" value="Pentatricopeptide (PPR) repeat-containing protein"/>
    <property type="match status" value="1"/>
</dbReference>
<dbReference type="OrthoDB" id="1886324at2759"/>
<dbReference type="Gene3D" id="1.25.40.10">
    <property type="entry name" value="Tetratricopeptide repeat domain"/>
    <property type="match status" value="5"/>
</dbReference>
<evidence type="ECO:0000256" key="3">
    <source>
        <dbReference type="PROSITE-ProRule" id="PRU00708"/>
    </source>
</evidence>
<dbReference type="FunFam" id="1.25.40.10:FF:000031">
    <property type="entry name" value="Pentatricopeptide repeat-containing protein mitochondrial"/>
    <property type="match status" value="1"/>
</dbReference>
<sequence length="759" mass="84985">MARNSFLKLASLTNSSPFANLLDSCIKSKLPPNYVRTVHASIIKSPFSNEIFIHNRLIDAYAKRGSLHDARKVFDEMPHRNVYTWNTLVTALAKLGLLDEADSLFRSMPERDQCTWNSMVSGFAQRDRCEEALRYLASMHKEGFSLNEYSLASGLSACSSLSDVNRGVQIHSLIAKSPCLFSDVHIGSALVDMYSKCGHVDEAQQCFDELRGYRNVVTWNSLITCYEQNGPVEEALTVFNLMLRSGFEPDEVTLASVISACASLSAVKVGREVHGRVAKDVKLRNDIILSNAFVDMYAKCGRVKEARIVFDSMPIRNAIAETSMISGYAMAASTKAARLMFAKMTERNVVSWNALIAGYTQNGENEEAVGLFRQLKRESVSPTHYTFANILKACADLAELHLGMQAHVHVLKHGFKFRSGEETDIFVGNSLIDMYVKCGCVEDGYLVFRKMVERDRVSWNAMIVGFAQNGYGNEALELFREMLGGSGEKPDHITMIGVLSACGHAGLVEEGRRYFSSMARDFGVAPLRDHYTCMVDLLGRAGFLEEARSMIEEEMPMEPDSVIWGSLLGACKVHRNITLGKYVAEKLLEVETSSNSGPYVLLSNMYAENGQWEDVMNVRKSMRKEGVTKQPGFSWIEVQGRSHVFMVKDKRHPRKKQIHSLLDVLIAEMRPEQDHAERGSLSSEEMDYSSRILWDNAILEVSILKPRSTRSSSIYKSEGHLEELNHSVTVNQQDKSAMEGHILTLNCMSELNIILVMLL</sequence>
<dbReference type="InterPro" id="IPR046960">
    <property type="entry name" value="PPR_At4g14850-like_plant"/>
</dbReference>
<proteinExistence type="inferred from homology"/>
<comment type="similarity">
    <text evidence="1">Belongs to the PPR family. PCMP-H subfamily.</text>
</comment>
<dbReference type="AlphaFoldDB" id="A0A816W052"/>
<dbReference type="Proteomes" id="UP001295469">
    <property type="component" value="Chromosome A03"/>
</dbReference>
<feature type="repeat" description="PPR" evidence="3">
    <location>
        <begin position="286"/>
        <end position="320"/>
    </location>
</feature>
<dbReference type="InterPro" id="IPR002885">
    <property type="entry name" value="PPR_rpt"/>
</dbReference>
<dbReference type="InterPro" id="IPR046848">
    <property type="entry name" value="E_motif"/>
</dbReference>
<evidence type="ECO:0000256" key="2">
    <source>
        <dbReference type="ARBA" id="ARBA00022737"/>
    </source>
</evidence>
<dbReference type="EMBL" id="HG994357">
    <property type="protein sequence ID" value="CAF2128974.1"/>
    <property type="molecule type" value="Genomic_DNA"/>
</dbReference>
<dbReference type="PROSITE" id="PS51375">
    <property type="entry name" value="PPR"/>
    <property type="match status" value="8"/>
</dbReference>
<keyword evidence="2" id="KW-0677">Repeat</keyword>